<dbReference type="EMBL" id="JAOYFB010000002">
    <property type="protein sequence ID" value="KAK4008732.1"/>
    <property type="molecule type" value="Genomic_DNA"/>
</dbReference>
<organism evidence="2 3">
    <name type="scientific">Daphnia magna</name>
    <dbReference type="NCBI Taxonomy" id="35525"/>
    <lineage>
        <taxon>Eukaryota</taxon>
        <taxon>Metazoa</taxon>
        <taxon>Ecdysozoa</taxon>
        <taxon>Arthropoda</taxon>
        <taxon>Crustacea</taxon>
        <taxon>Branchiopoda</taxon>
        <taxon>Diplostraca</taxon>
        <taxon>Cladocera</taxon>
        <taxon>Anomopoda</taxon>
        <taxon>Daphniidae</taxon>
        <taxon>Daphnia</taxon>
    </lineage>
</organism>
<comment type="caution">
    <text evidence="2">The sequence shown here is derived from an EMBL/GenBank/DDBJ whole genome shotgun (WGS) entry which is preliminary data.</text>
</comment>
<sequence length="105" mass="12059">MVFTSTFEIIQVRPLLRSRYFSPYKPENVRTFEHNWIAIKPQITPRDQHRKRASRSTSTQFFGRSGEQGDVLRTKTTSKYISTSMTIGAAAAAPLPRIDWPGEDK</sequence>
<gene>
    <name evidence="2" type="ORF">OUZ56_013865</name>
</gene>
<evidence type="ECO:0000313" key="2">
    <source>
        <dbReference type="EMBL" id="KAK4008732.1"/>
    </source>
</evidence>
<proteinExistence type="predicted"/>
<name>A0ABQ9Z764_9CRUS</name>
<reference evidence="2 3" key="1">
    <citation type="journal article" date="2023" name="Nucleic Acids Res.">
        <title>The hologenome of Daphnia magna reveals possible DNA methylation and microbiome-mediated evolution of the host genome.</title>
        <authorList>
            <person name="Chaturvedi A."/>
            <person name="Li X."/>
            <person name="Dhandapani V."/>
            <person name="Marshall H."/>
            <person name="Kissane S."/>
            <person name="Cuenca-Cambronero M."/>
            <person name="Asole G."/>
            <person name="Calvet F."/>
            <person name="Ruiz-Romero M."/>
            <person name="Marangio P."/>
            <person name="Guigo R."/>
            <person name="Rago D."/>
            <person name="Mirbahai L."/>
            <person name="Eastwood N."/>
            <person name="Colbourne J.K."/>
            <person name="Zhou J."/>
            <person name="Mallon E."/>
            <person name="Orsini L."/>
        </authorList>
    </citation>
    <scope>NUCLEOTIDE SEQUENCE [LARGE SCALE GENOMIC DNA]</scope>
    <source>
        <strain evidence="2">LRV0_1</strain>
    </source>
</reference>
<evidence type="ECO:0000256" key="1">
    <source>
        <dbReference type="SAM" id="MobiDB-lite"/>
    </source>
</evidence>
<accession>A0ABQ9Z764</accession>
<dbReference type="Proteomes" id="UP001234178">
    <property type="component" value="Unassembled WGS sequence"/>
</dbReference>
<evidence type="ECO:0000313" key="3">
    <source>
        <dbReference type="Proteomes" id="UP001234178"/>
    </source>
</evidence>
<protein>
    <submittedName>
        <fullName evidence="2">Uncharacterized protein</fullName>
    </submittedName>
</protein>
<feature type="region of interest" description="Disordered" evidence="1">
    <location>
        <begin position="43"/>
        <end position="70"/>
    </location>
</feature>
<keyword evidence="3" id="KW-1185">Reference proteome</keyword>